<dbReference type="PATRIC" id="fig|423471.3.peg.3185"/>
<protein>
    <submittedName>
        <fullName evidence="3">FAD dependent oxidoreductase, putative</fullName>
    </submittedName>
</protein>
<dbReference type="SUPFAM" id="SSF51905">
    <property type="entry name" value="FAD/NAD(P)-binding domain"/>
    <property type="match status" value="1"/>
</dbReference>
<comment type="caution">
    <text evidence="3">The sequence shown here is derived from an EMBL/GenBank/DDBJ whole genome shotgun (WGS) entry which is preliminary data.</text>
</comment>
<dbReference type="GO" id="GO:0071949">
    <property type="term" value="F:FAD binding"/>
    <property type="evidence" value="ECO:0007669"/>
    <property type="project" value="InterPro"/>
</dbReference>
<dbReference type="Proteomes" id="UP000003477">
    <property type="component" value="Unassembled WGS sequence"/>
</dbReference>
<dbReference type="Gene3D" id="3.30.9.100">
    <property type="match status" value="1"/>
</dbReference>
<name>G5J7F0_CROWT</name>
<evidence type="ECO:0000256" key="1">
    <source>
        <dbReference type="ARBA" id="ARBA00038396"/>
    </source>
</evidence>
<dbReference type="InterPro" id="IPR036188">
    <property type="entry name" value="FAD/NAD-bd_sf"/>
</dbReference>
<dbReference type="PANTHER" id="PTHR43747">
    <property type="entry name" value="FAD-BINDING PROTEIN"/>
    <property type="match status" value="1"/>
</dbReference>
<dbReference type="PRINTS" id="PR00420">
    <property type="entry name" value="RNGMNOXGNASE"/>
</dbReference>
<dbReference type="AlphaFoldDB" id="G5J7F0"/>
<reference evidence="3 4" key="1">
    <citation type="journal article" date="2011" name="Front. Microbiol.">
        <title>Two Strains of Crocosphaera watsonii with Highly Conserved Genomes are Distinguished by Strain-Specific Features.</title>
        <authorList>
            <person name="Bench S.R."/>
            <person name="Ilikchyan I.N."/>
            <person name="Tripp H.J."/>
            <person name="Zehr J.P."/>
        </authorList>
    </citation>
    <scope>NUCLEOTIDE SEQUENCE [LARGE SCALE GENOMIC DNA]</scope>
    <source>
        <strain evidence="3 4">WH 0003</strain>
    </source>
</reference>
<organism evidence="3 4">
    <name type="scientific">Crocosphaera watsonii WH 0003</name>
    <dbReference type="NCBI Taxonomy" id="423471"/>
    <lineage>
        <taxon>Bacteria</taxon>
        <taxon>Bacillati</taxon>
        <taxon>Cyanobacteriota</taxon>
        <taxon>Cyanophyceae</taxon>
        <taxon>Oscillatoriophycideae</taxon>
        <taxon>Chroococcales</taxon>
        <taxon>Aphanothecaceae</taxon>
        <taxon>Crocosphaera</taxon>
    </lineage>
</organism>
<feature type="domain" description="FAD-binding" evidence="2">
    <location>
        <begin position="3"/>
        <end position="309"/>
    </location>
</feature>
<dbReference type="EMBL" id="AESD01000500">
    <property type="protein sequence ID" value="EHJ11876.1"/>
    <property type="molecule type" value="Genomic_DNA"/>
</dbReference>
<proteinExistence type="inferred from homology"/>
<evidence type="ECO:0000259" key="2">
    <source>
        <dbReference type="Pfam" id="PF01494"/>
    </source>
</evidence>
<gene>
    <name evidence="3" type="ORF">CWATWH0003_3390</name>
</gene>
<dbReference type="InterPro" id="IPR002938">
    <property type="entry name" value="FAD-bd"/>
</dbReference>
<dbReference type="InterPro" id="IPR050816">
    <property type="entry name" value="Flavin-dep_Halogenase_NPB"/>
</dbReference>
<dbReference type="Gene3D" id="3.50.50.60">
    <property type="entry name" value="FAD/NAD(P)-binding domain"/>
    <property type="match status" value="1"/>
</dbReference>
<sequence length="338" mass="37898">MWDVLIVGAGPAGTTTAIKCVEAGLKVAVLESRIFPRDRPGETLHPGIEPLLETLGVAQQIREANFIRHDGIWVQWNNAGEFIPFGSDQKGPWLGFQAWRGTFDGILLERAKALGVEVIHPCRALRPLINGEKVIGVATSKGDYRSRFVVDAAGGQHWLGKKLGLKINFFSSRLIAYYGYVEGNCLIENQRPAIIADQLGWTWRAKIQPYLYQWTRLNFSEQRLASDWKPEAFQGMVTKYKTRSADVTWRLVSPCAGRGYFLVGDAAGVLDPASSHGVLKAIMSGIMAGHLIVQLVNQDAELLIETYSQWLTNWFEHDLTELNKMYRNHPHPPQFITL</sequence>
<dbReference type="Pfam" id="PF01494">
    <property type="entry name" value="FAD_binding_3"/>
    <property type="match status" value="1"/>
</dbReference>
<dbReference type="PANTHER" id="PTHR43747:SF1">
    <property type="entry name" value="SLR1998 PROTEIN"/>
    <property type="match status" value="1"/>
</dbReference>
<evidence type="ECO:0000313" key="4">
    <source>
        <dbReference type="Proteomes" id="UP000003477"/>
    </source>
</evidence>
<comment type="similarity">
    <text evidence="1">Belongs to the flavin-dependent halogenase family. Bacterial tryptophan halogenase subfamily.</text>
</comment>
<evidence type="ECO:0000313" key="3">
    <source>
        <dbReference type="EMBL" id="EHJ11876.1"/>
    </source>
</evidence>
<accession>G5J7F0</accession>